<dbReference type="InterPro" id="IPR015943">
    <property type="entry name" value="WD40/YVTN_repeat-like_dom_sf"/>
</dbReference>
<evidence type="ECO:0000313" key="2">
    <source>
        <dbReference type="EMBL" id="MYC93790.1"/>
    </source>
</evidence>
<protein>
    <recommendedName>
        <fullName evidence="3">Dipeptidylpeptidase IV N-terminal domain-containing protein</fullName>
    </recommendedName>
</protein>
<gene>
    <name evidence="2" type="ORF">F4X14_02370</name>
</gene>
<accession>A0A6B1D1T3</accession>
<dbReference type="EMBL" id="VXMH01000014">
    <property type="protein sequence ID" value="MYC93790.1"/>
    <property type="molecule type" value="Genomic_DNA"/>
</dbReference>
<dbReference type="Gene3D" id="2.130.10.10">
    <property type="entry name" value="YVTN repeat-like/Quinoprotein amine dehydrogenase"/>
    <property type="match status" value="1"/>
</dbReference>
<dbReference type="InterPro" id="IPR011659">
    <property type="entry name" value="WD40"/>
</dbReference>
<comment type="similarity">
    <text evidence="1">Belongs to the TolB family.</text>
</comment>
<name>A0A6B1D1T3_9CHLR</name>
<reference evidence="2" key="1">
    <citation type="submission" date="2019-09" db="EMBL/GenBank/DDBJ databases">
        <title>Characterisation of the sponge microbiome using genome-centric metagenomics.</title>
        <authorList>
            <person name="Engelberts J.P."/>
            <person name="Robbins S.J."/>
            <person name="De Goeij J.M."/>
            <person name="Aranda M."/>
            <person name="Bell S.C."/>
            <person name="Webster N.S."/>
        </authorList>
    </citation>
    <scope>NUCLEOTIDE SEQUENCE</scope>
    <source>
        <strain evidence="2">SB0661_bin_32</strain>
    </source>
</reference>
<dbReference type="PANTHER" id="PTHR36842:SF1">
    <property type="entry name" value="PROTEIN TOLB"/>
    <property type="match status" value="1"/>
</dbReference>
<dbReference type="SUPFAM" id="SSF82171">
    <property type="entry name" value="DPP6 N-terminal domain-like"/>
    <property type="match status" value="1"/>
</dbReference>
<dbReference type="AlphaFoldDB" id="A0A6B1D1T3"/>
<dbReference type="Gene3D" id="2.120.10.30">
    <property type="entry name" value="TolB, C-terminal domain"/>
    <property type="match status" value="1"/>
</dbReference>
<organism evidence="2">
    <name type="scientific">Caldilineaceae bacterium SB0661_bin_32</name>
    <dbReference type="NCBI Taxonomy" id="2605255"/>
    <lineage>
        <taxon>Bacteria</taxon>
        <taxon>Bacillati</taxon>
        <taxon>Chloroflexota</taxon>
        <taxon>Caldilineae</taxon>
        <taxon>Caldilineales</taxon>
        <taxon>Caldilineaceae</taxon>
    </lineage>
</organism>
<dbReference type="InterPro" id="IPR011042">
    <property type="entry name" value="6-blade_b-propeller_TolB-like"/>
</dbReference>
<evidence type="ECO:0000256" key="1">
    <source>
        <dbReference type="ARBA" id="ARBA00009820"/>
    </source>
</evidence>
<comment type="caution">
    <text evidence="2">The sequence shown here is derived from an EMBL/GenBank/DDBJ whole genome shotgun (WGS) entry which is preliminary data.</text>
</comment>
<dbReference type="Pfam" id="PF07676">
    <property type="entry name" value="PD40"/>
    <property type="match status" value="2"/>
</dbReference>
<proteinExistence type="inferred from homology"/>
<sequence length="379" mass="40997">MSRFDLTVLSILSLCTLLLLGLWGQSRRVAGDDGVSYLLYKTVDEVGRAQLHALPFEEDELGADLSPRPLTPTEVSVWDFAPSPDGRMIAYGALGELGFSDLRLLDLASGQDRPLLACENASCSGPSWSADGQFLAYTRRSVNAFASGVLSPPRIWIVEVASGETAPIFSDSQRLGLDARWSVDGVWLCFVSPEEQQLAVINLSGGPAGEKGQSAFYPTATGETCSWDSAQARLYTTDFRQSGNEWMTHLIAINVESGEQVELSEVGSAGAALVHDSSAVPSADGAWIAFRRKELEGPGATRGSQIWRMRADGTEATPLTADPAYDHGPPVWSPDGRYLITRRFPLRGPEVVPSLWLIEVETGELRLLVEPGDFPAIAR</sequence>
<dbReference type="PANTHER" id="PTHR36842">
    <property type="entry name" value="PROTEIN TOLB HOMOLOG"/>
    <property type="match status" value="1"/>
</dbReference>
<evidence type="ECO:0008006" key="3">
    <source>
        <dbReference type="Google" id="ProtNLM"/>
    </source>
</evidence>